<feature type="transmembrane region" description="Helical" evidence="6">
    <location>
        <begin position="346"/>
        <end position="365"/>
    </location>
</feature>
<gene>
    <name evidence="7" type="ORF">CAC42_2092</name>
</gene>
<comment type="subcellular location">
    <subcellularLocation>
        <location evidence="1">Membrane</location>
        <topology evidence="1">Multi-pass membrane protein</topology>
    </subcellularLocation>
</comment>
<dbReference type="EMBL" id="NKHZ01000081">
    <property type="protein sequence ID" value="PNS14863.1"/>
    <property type="molecule type" value="Genomic_DNA"/>
</dbReference>
<dbReference type="SUPFAM" id="SSF144083">
    <property type="entry name" value="Magnesium transport protein CorA, transmembrane region"/>
    <property type="match status" value="1"/>
</dbReference>
<evidence type="ECO:0000313" key="7">
    <source>
        <dbReference type="EMBL" id="PNS14863.1"/>
    </source>
</evidence>
<dbReference type="Pfam" id="PF01544">
    <property type="entry name" value="CorA"/>
    <property type="match status" value="1"/>
</dbReference>
<keyword evidence="7" id="KW-0396">Initiation factor</keyword>
<proteinExistence type="predicted"/>
<dbReference type="Proteomes" id="UP000243797">
    <property type="component" value="Unassembled WGS sequence"/>
</dbReference>
<reference evidence="7 8" key="1">
    <citation type="submission" date="2017-06" db="EMBL/GenBank/DDBJ databases">
        <title>Draft genome sequence of a variant of Elsinoe murrayae.</title>
        <authorList>
            <person name="Cheng Q."/>
        </authorList>
    </citation>
    <scope>NUCLEOTIDE SEQUENCE [LARGE SCALE GENOMIC DNA]</scope>
    <source>
        <strain evidence="7 8">CQ-2017a</strain>
    </source>
</reference>
<keyword evidence="4 6" id="KW-0472">Membrane</keyword>
<feature type="transmembrane region" description="Helical" evidence="6">
    <location>
        <begin position="317"/>
        <end position="340"/>
    </location>
</feature>
<sequence>MDTDTVLIRVGNRSVPASFIPLRVASIHDAPRMRQLVMESVRANTEEPLIITVNGHTSYIDDVLASCVDDRGLSLGITNREVQYSEAVRQPQSTDRRAGKVPWTFVVDQMNLPEVYRWSFGDAVDLHEHTNDLDAYRFRTGAWVCDQGAYRYDSQVPVIIIFTRPNNISENVVQTLIFPHVFKAASLYDDRTADDAVCWVFFQLYTLLSDWQNIITELGRALNQAEMDSRQRDLPIKTRTRRLHREVDHIYALDEHLRFHMRCFRKLAKFKIEIMDDALDDLDQYDNYLDSMKERFNNLIELEFNIENATQSANARFLSILGALFIPISFAASIFGISTVDWPPIYYLYVALPLFFCSLFLVITLPSYMSDGQNNGFPSHIKRIHLRPQDFTLLGNELPVSHETPQSPRDCLSDQSEKSTTSSQGLLAIPIRHHTHPSGLGLGLGKKVGGNSTHTFYGIQRSPGIVGSGRKNLYDEEFRKERMHLRDFEREVDRAAGRAFGKGHRRAAIDLRDWRPEIAARGRKVRTDGAGDLESHGTFTISGGRVNDDDVERLGSLRRRSWSMPT</sequence>
<evidence type="ECO:0000256" key="3">
    <source>
        <dbReference type="ARBA" id="ARBA00022989"/>
    </source>
</evidence>
<keyword evidence="2 6" id="KW-0812">Transmembrane</keyword>
<organism evidence="7 8">
    <name type="scientific">Sphaceloma murrayae</name>
    <dbReference type="NCBI Taxonomy" id="2082308"/>
    <lineage>
        <taxon>Eukaryota</taxon>
        <taxon>Fungi</taxon>
        <taxon>Dikarya</taxon>
        <taxon>Ascomycota</taxon>
        <taxon>Pezizomycotina</taxon>
        <taxon>Dothideomycetes</taxon>
        <taxon>Dothideomycetidae</taxon>
        <taxon>Myriangiales</taxon>
        <taxon>Elsinoaceae</taxon>
        <taxon>Sphaceloma</taxon>
    </lineage>
</organism>
<dbReference type="STRING" id="2082308.A0A2K1QJ37"/>
<evidence type="ECO:0000256" key="1">
    <source>
        <dbReference type="ARBA" id="ARBA00004141"/>
    </source>
</evidence>
<dbReference type="Gene3D" id="1.20.58.340">
    <property type="entry name" value="Magnesium transport protein CorA, transmembrane region"/>
    <property type="match status" value="1"/>
</dbReference>
<dbReference type="OrthoDB" id="3231000at2759"/>
<comment type="caution">
    <text evidence="7">The sequence shown here is derived from an EMBL/GenBank/DDBJ whole genome shotgun (WGS) entry which is preliminary data.</text>
</comment>
<dbReference type="InterPro" id="IPR002523">
    <property type="entry name" value="MgTranspt_CorA/ZnTranspt_ZntB"/>
</dbReference>
<dbReference type="GO" id="GO:0003743">
    <property type="term" value="F:translation initiation factor activity"/>
    <property type="evidence" value="ECO:0007669"/>
    <property type="project" value="UniProtKB-KW"/>
</dbReference>
<name>A0A2K1QJ37_9PEZI</name>
<evidence type="ECO:0000256" key="5">
    <source>
        <dbReference type="SAM" id="MobiDB-lite"/>
    </source>
</evidence>
<dbReference type="InParanoid" id="A0A2K1QJ37"/>
<dbReference type="InterPro" id="IPR045863">
    <property type="entry name" value="CorA_TM1_TM2"/>
</dbReference>
<keyword evidence="8" id="KW-1185">Reference proteome</keyword>
<evidence type="ECO:0000256" key="4">
    <source>
        <dbReference type="ARBA" id="ARBA00023136"/>
    </source>
</evidence>
<keyword evidence="7" id="KW-0648">Protein biosynthesis</keyword>
<dbReference type="GO" id="GO:0016020">
    <property type="term" value="C:membrane"/>
    <property type="evidence" value="ECO:0007669"/>
    <property type="project" value="UniProtKB-SubCell"/>
</dbReference>
<protein>
    <submittedName>
        <fullName evidence="7">Eukaryotic translation initiation factor 3 subunit I</fullName>
    </submittedName>
</protein>
<feature type="region of interest" description="Disordered" evidence="5">
    <location>
        <begin position="398"/>
        <end position="417"/>
    </location>
</feature>
<keyword evidence="3 6" id="KW-1133">Transmembrane helix</keyword>
<evidence type="ECO:0000256" key="2">
    <source>
        <dbReference type="ARBA" id="ARBA00022692"/>
    </source>
</evidence>
<accession>A0A2K1QJ37</accession>
<evidence type="ECO:0000256" key="6">
    <source>
        <dbReference type="SAM" id="Phobius"/>
    </source>
</evidence>
<dbReference type="GO" id="GO:0046873">
    <property type="term" value="F:metal ion transmembrane transporter activity"/>
    <property type="evidence" value="ECO:0007669"/>
    <property type="project" value="InterPro"/>
</dbReference>
<dbReference type="AlphaFoldDB" id="A0A2K1QJ37"/>
<evidence type="ECO:0000313" key="8">
    <source>
        <dbReference type="Proteomes" id="UP000243797"/>
    </source>
</evidence>